<dbReference type="PROSITE" id="PS51257">
    <property type="entry name" value="PROKAR_LIPOPROTEIN"/>
    <property type="match status" value="1"/>
</dbReference>
<keyword evidence="4" id="KW-1185">Reference proteome</keyword>
<dbReference type="Proteomes" id="UP000287910">
    <property type="component" value="Unassembled WGS sequence"/>
</dbReference>
<feature type="signal peptide" evidence="2">
    <location>
        <begin position="1"/>
        <end position="18"/>
    </location>
</feature>
<dbReference type="RefSeq" id="WP_126659967.1">
    <property type="nucleotide sequence ID" value="NZ_RYYR01000024.1"/>
</dbReference>
<evidence type="ECO:0008006" key="5">
    <source>
        <dbReference type="Google" id="ProtNLM"/>
    </source>
</evidence>
<comment type="caution">
    <text evidence="3">The sequence shown here is derived from an EMBL/GenBank/DDBJ whole genome shotgun (WGS) entry which is preliminary data.</text>
</comment>
<protein>
    <recommendedName>
        <fullName evidence="5">DUF4352 domain-containing protein</fullName>
    </recommendedName>
</protein>
<evidence type="ECO:0000313" key="3">
    <source>
        <dbReference type="EMBL" id="RUL49565.1"/>
    </source>
</evidence>
<sequence length="181" mass="20377">MDKIIFSIALLFFSFALAACGDTTEENLGGEVNNTEDKGNVETTEENTEESTEEATNDEQELNQAIVDNENVKATLVKIVKKNDEVWGNTVEVIFDVENKRSDTIEVQARSVSVDDRMVDETILTMSQEVAPGKAATATLTFTEMEGYELPAFENNLEMQLHFFSWDNMDYEEDHPVNVTF</sequence>
<feature type="chain" id="PRO_5019270271" description="DUF4352 domain-containing protein" evidence="2">
    <location>
        <begin position="19"/>
        <end position="181"/>
    </location>
</feature>
<reference evidence="3 4" key="1">
    <citation type="submission" date="2018-12" db="EMBL/GenBank/DDBJ databases">
        <title>Lysinibacillus antri sp. nov., isolated from a cave soil.</title>
        <authorList>
            <person name="Narsing Rao M.P."/>
            <person name="Zhang H."/>
            <person name="Dong Z.-Y."/>
            <person name="Niu X.-K."/>
            <person name="Zhang K."/>
            <person name="Fang B.-Z."/>
            <person name="Kang Y.-Q."/>
            <person name="Xiao M."/>
            <person name="Li W.-J."/>
        </authorList>
    </citation>
    <scope>NUCLEOTIDE SEQUENCE [LARGE SCALE GENOMIC DNA]</scope>
    <source>
        <strain evidence="3 4">SYSU K30002</strain>
    </source>
</reference>
<evidence type="ECO:0000313" key="4">
    <source>
        <dbReference type="Proteomes" id="UP000287910"/>
    </source>
</evidence>
<evidence type="ECO:0000256" key="1">
    <source>
        <dbReference type="SAM" id="MobiDB-lite"/>
    </source>
</evidence>
<evidence type="ECO:0000256" key="2">
    <source>
        <dbReference type="SAM" id="SignalP"/>
    </source>
</evidence>
<dbReference type="AlphaFoldDB" id="A0A432L985"/>
<proteinExistence type="predicted"/>
<feature type="region of interest" description="Disordered" evidence="1">
    <location>
        <begin position="25"/>
        <end position="60"/>
    </location>
</feature>
<organism evidence="3 4">
    <name type="scientific">Lysinibacillus antri</name>
    <dbReference type="NCBI Taxonomy" id="2498145"/>
    <lineage>
        <taxon>Bacteria</taxon>
        <taxon>Bacillati</taxon>
        <taxon>Bacillota</taxon>
        <taxon>Bacilli</taxon>
        <taxon>Bacillales</taxon>
        <taxon>Bacillaceae</taxon>
        <taxon>Lysinibacillus</taxon>
    </lineage>
</organism>
<gene>
    <name evidence="3" type="ORF">EK386_14835</name>
</gene>
<dbReference type="EMBL" id="RYYR01000024">
    <property type="protein sequence ID" value="RUL49565.1"/>
    <property type="molecule type" value="Genomic_DNA"/>
</dbReference>
<keyword evidence="2" id="KW-0732">Signal</keyword>
<accession>A0A432L985</accession>
<feature type="compositionally biased region" description="Acidic residues" evidence="1">
    <location>
        <begin position="43"/>
        <end position="60"/>
    </location>
</feature>
<name>A0A432L985_9BACI</name>